<evidence type="ECO:0000256" key="1">
    <source>
        <dbReference type="ARBA" id="ARBA00004377"/>
    </source>
</evidence>
<evidence type="ECO:0000256" key="4">
    <source>
        <dbReference type="ARBA" id="ARBA00022475"/>
    </source>
</evidence>
<organism evidence="13 14">
    <name type="scientific">Roseateles aquatilis</name>
    <dbReference type="NCBI Taxonomy" id="431061"/>
    <lineage>
        <taxon>Bacteria</taxon>
        <taxon>Pseudomonadati</taxon>
        <taxon>Pseudomonadota</taxon>
        <taxon>Betaproteobacteria</taxon>
        <taxon>Burkholderiales</taxon>
        <taxon>Sphaerotilaceae</taxon>
        <taxon>Roseateles</taxon>
    </lineage>
</organism>
<dbReference type="Pfam" id="PF26002">
    <property type="entry name" value="Beta-barrel_AprE"/>
    <property type="match status" value="1"/>
</dbReference>
<dbReference type="Proteomes" id="UP000197468">
    <property type="component" value="Unassembled WGS sequence"/>
</dbReference>
<evidence type="ECO:0000256" key="8">
    <source>
        <dbReference type="ARBA" id="ARBA00023136"/>
    </source>
</evidence>
<comment type="similarity">
    <text evidence="2 9">Belongs to the membrane fusion protein (MFP) (TC 8.A.1) family.</text>
</comment>
<dbReference type="NCBIfam" id="TIGR01843">
    <property type="entry name" value="type_I_hlyD"/>
    <property type="match status" value="1"/>
</dbReference>
<sequence>MNIRHRLQAAAELLGRYWLVTRHAWRLQSAAGAPDLTAQEAEFLPAALALQASPVSPAGRWLARILIAMVLIVLAWAVFGQVDIVTVGQGKIAVTGETKTISATQVASVRALHVAENQQVRAGELLIELDDREIDTEFDKADGERQSGAVQAAIHRALIDALTTGRTPRLGVVTGIPAERQRAGEQFLSDAWSEYVAKRDRLDAEIRHHVAALPIAIEREKDYEALAQTRDVSQDAWMQRRMARLDIEGQLAQARSQQVELRANMRKAAEDRLSEATRMAQAAAQDVTKATARQSLLQLRSPVDGTVQQLTVHTVGAAIPAAQPLMQIVPTSDRVEFEAFIENRDVGFVHEGQEVAVKIDAFDYTRYGTITGHVRHVSRDAIHDEKRGLLYAVTVDLDQRHLIVEGRTLPLGPGMSGTVDIRTGTRRVIEYFLSPLIQHRSESLRER</sequence>
<dbReference type="GO" id="GO:0005886">
    <property type="term" value="C:plasma membrane"/>
    <property type="evidence" value="ECO:0007669"/>
    <property type="project" value="UniProtKB-SubCell"/>
</dbReference>
<dbReference type="PROSITE" id="PS00543">
    <property type="entry name" value="HLYD_FAMILY"/>
    <property type="match status" value="1"/>
</dbReference>
<keyword evidence="10" id="KW-0175">Coiled coil</keyword>
<dbReference type="InterPro" id="IPR010129">
    <property type="entry name" value="T1SS_HlyD"/>
</dbReference>
<dbReference type="RefSeq" id="WP_088385067.1">
    <property type="nucleotide sequence ID" value="NZ_NIOF01000004.1"/>
</dbReference>
<keyword evidence="14" id="KW-1185">Reference proteome</keyword>
<evidence type="ECO:0000313" key="14">
    <source>
        <dbReference type="Proteomes" id="UP000197468"/>
    </source>
</evidence>
<protein>
    <recommendedName>
        <fullName evidence="9">Membrane fusion protein (MFP) family protein</fullName>
    </recommendedName>
</protein>
<dbReference type="PANTHER" id="PTHR30386:SF27">
    <property type="entry name" value="MEMBRANE FUSION PROTEIN (MFP) FAMILY PROTEIN"/>
    <property type="match status" value="1"/>
</dbReference>
<accession>A0A246JE71</accession>
<evidence type="ECO:0000256" key="7">
    <source>
        <dbReference type="ARBA" id="ARBA00022989"/>
    </source>
</evidence>
<dbReference type="InterPro" id="IPR006144">
    <property type="entry name" value="Secretion_HlyD_CS"/>
</dbReference>
<dbReference type="AlphaFoldDB" id="A0A246JE71"/>
<dbReference type="Pfam" id="PF25988">
    <property type="entry name" value="HH_CyaD"/>
    <property type="match status" value="1"/>
</dbReference>
<evidence type="ECO:0000256" key="3">
    <source>
        <dbReference type="ARBA" id="ARBA00022448"/>
    </source>
</evidence>
<keyword evidence="7 9" id="KW-1133">Transmembrane helix</keyword>
<evidence type="ECO:0000256" key="10">
    <source>
        <dbReference type="SAM" id="Coils"/>
    </source>
</evidence>
<evidence type="ECO:0000256" key="5">
    <source>
        <dbReference type="ARBA" id="ARBA00022519"/>
    </source>
</evidence>
<dbReference type="EMBL" id="NIOF01000004">
    <property type="protein sequence ID" value="OWQ90861.1"/>
    <property type="molecule type" value="Genomic_DNA"/>
</dbReference>
<evidence type="ECO:0000313" key="13">
    <source>
        <dbReference type="EMBL" id="OWQ90861.1"/>
    </source>
</evidence>
<feature type="domain" description="CyaD-like alpha-helical hairpin" evidence="11">
    <location>
        <begin position="130"/>
        <end position="297"/>
    </location>
</feature>
<dbReference type="Gene3D" id="2.40.30.170">
    <property type="match status" value="1"/>
</dbReference>
<feature type="coiled-coil region" evidence="10">
    <location>
        <begin position="251"/>
        <end position="286"/>
    </location>
</feature>
<evidence type="ECO:0000256" key="2">
    <source>
        <dbReference type="ARBA" id="ARBA00009477"/>
    </source>
</evidence>
<dbReference type="InterPro" id="IPR059040">
    <property type="entry name" value="HH_CyaD-like"/>
</dbReference>
<keyword evidence="4 9" id="KW-1003">Cell membrane</keyword>
<dbReference type="PRINTS" id="PR01490">
    <property type="entry name" value="RTXTOXIND"/>
</dbReference>
<proteinExistence type="inferred from homology"/>
<dbReference type="OrthoDB" id="9775513at2"/>
<keyword evidence="3 9" id="KW-0813">Transport</keyword>
<feature type="domain" description="AprE-like beta-barrel" evidence="12">
    <location>
        <begin position="337"/>
        <end position="424"/>
    </location>
</feature>
<dbReference type="GO" id="GO:0009306">
    <property type="term" value="P:protein secretion"/>
    <property type="evidence" value="ECO:0007669"/>
    <property type="project" value="InterPro"/>
</dbReference>
<evidence type="ECO:0000256" key="6">
    <source>
        <dbReference type="ARBA" id="ARBA00022692"/>
    </source>
</evidence>
<dbReference type="InterPro" id="IPR050739">
    <property type="entry name" value="MFP"/>
</dbReference>
<reference evidence="13 14" key="1">
    <citation type="journal article" date="2008" name="Int. J. Syst. Evol. Microbiol.">
        <title>Description of Roseateles aquatilis sp. nov. and Roseateles terrae sp. nov., in the class Betaproteobacteria, and emended description of the genus Roseateles.</title>
        <authorList>
            <person name="Gomila M."/>
            <person name="Bowien B."/>
            <person name="Falsen E."/>
            <person name="Moore E.R."/>
            <person name="Lalucat J."/>
        </authorList>
    </citation>
    <scope>NUCLEOTIDE SEQUENCE [LARGE SCALE GENOMIC DNA]</scope>
    <source>
        <strain evidence="13 14">CCUG 48205</strain>
    </source>
</reference>
<gene>
    <name evidence="13" type="ORF">CDN99_11920</name>
</gene>
<evidence type="ECO:0000256" key="9">
    <source>
        <dbReference type="RuleBase" id="RU365093"/>
    </source>
</evidence>
<keyword evidence="6 9" id="KW-0812">Transmembrane</keyword>
<comment type="caution">
    <text evidence="13">The sequence shown here is derived from an EMBL/GenBank/DDBJ whole genome shotgun (WGS) entry which is preliminary data.</text>
</comment>
<comment type="subcellular location">
    <subcellularLocation>
        <location evidence="1 9">Cell inner membrane</location>
        <topology evidence="1 9">Single-pass membrane protein</topology>
    </subcellularLocation>
</comment>
<feature type="transmembrane region" description="Helical" evidence="9">
    <location>
        <begin position="61"/>
        <end position="79"/>
    </location>
</feature>
<evidence type="ECO:0000259" key="11">
    <source>
        <dbReference type="Pfam" id="PF25988"/>
    </source>
</evidence>
<name>A0A246JE71_9BURK</name>
<dbReference type="InterPro" id="IPR058982">
    <property type="entry name" value="Beta-barrel_AprE"/>
</dbReference>
<dbReference type="PANTHER" id="PTHR30386">
    <property type="entry name" value="MEMBRANE FUSION SUBUNIT OF EMRAB-TOLC MULTIDRUG EFFLUX PUMP"/>
    <property type="match status" value="1"/>
</dbReference>
<evidence type="ECO:0000259" key="12">
    <source>
        <dbReference type="Pfam" id="PF26002"/>
    </source>
</evidence>
<keyword evidence="8 9" id="KW-0472">Membrane</keyword>
<keyword evidence="5 9" id="KW-0997">Cell inner membrane</keyword>